<evidence type="ECO:0000259" key="1">
    <source>
        <dbReference type="Pfam" id="PF25071"/>
    </source>
</evidence>
<evidence type="ECO:0000313" key="2">
    <source>
        <dbReference type="EMBL" id="KAK4263017.1"/>
    </source>
</evidence>
<dbReference type="PANTHER" id="PTHR35305:SF2">
    <property type="entry name" value="FAD-BINDING PROTEIN"/>
    <property type="match status" value="1"/>
</dbReference>
<feature type="domain" description="DUF7795" evidence="1">
    <location>
        <begin position="11"/>
        <end position="131"/>
    </location>
</feature>
<dbReference type="InterPro" id="IPR056697">
    <property type="entry name" value="DUF7795"/>
</dbReference>
<sequence>MESIETKSISDMRENILRIFKDFMTGITKIDELGTAGSRLLTGFQQALEYICRPPIDGTSELIDKIIKTNGTRRVKMYVEAGCRNPLHAVQNVSKMNSCKLGLLDHISKAKVIVEELEGLLGDVTNTIQSTHGILFAISEKDSDDELNDHAIHNDTESNSQNVDVTQLAALMSIIYSMVKQDYLMQEKIVLALNLKSSSGELESYCLLWSLRPFINDDIMHQAWRFIS</sequence>
<dbReference type="PANTHER" id="PTHR35305">
    <property type="entry name" value="FAD-BINDING PROTEIN"/>
    <property type="match status" value="1"/>
</dbReference>
<organism evidence="2 3">
    <name type="scientific">Acacia crassicarpa</name>
    <name type="common">northern wattle</name>
    <dbReference type="NCBI Taxonomy" id="499986"/>
    <lineage>
        <taxon>Eukaryota</taxon>
        <taxon>Viridiplantae</taxon>
        <taxon>Streptophyta</taxon>
        <taxon>Embryophyta</taxon>
        <taxon>Tracheophyta</taxon>
        <taxon>Spermatophyta</taxon>
        <taxon>Magnoliopsida</taxon>
        <taxon>eudicotyledons</taxon>
        <taxon>Gunneridae</taxon>
        <taxon>Pentapetalae</taxon>
        <taxon>rosids</taxon>
        <taxon>fabids</taxon>
        <taxon>Fabales</taxon>
        <taxon>Fabaceae</taxon>
        <taxon>Caesalpinioideae</taxon>
        <taxon>mimosoid clade</taxon>
        <taxon>Acacieae</taxon>
        <taxon>Acacia</taxon>
    </lineage>
</organism>
<comment type="caution">
    <text evidence="2">The sequence shown here is derived from an EMBL/GenBank/DDBJ whole genome shotgun (WGS) entry which is preliminary data.</text>
</comment>
<dbReference type="EMBL" id="JAWXYG010000009">
    <property type="protein sequence ID" value="KAK4263017.1"/>
    <property type="molecule type" value="Genomic_DNA"/>
</dbReference>
<gene>
    <name evidence="2" type="ORF">QN277_028498</name>
</gene>
<protein>
    <recommendedName>
        <fullName evidence="1">DUF7795 domain-containing protein</fullName>
    </recommendedName>
</protein>
<evidence type="ECO:0000313" key="3">
    <source>
        <dbReference type="Proteomes" id="UP001293593"/>
    </source>
</evidence>
<dbReference type="AlphaFoldDB" id="A0AAE1MD67"/>
<dbReference type="Proteomes" id="UP001293593">
    <property type="component" value="Unassembled WGS sequence"/>
</dbReference>
<keyword evidence="3" id="KW-1185">Reference proteome</keyword>
<dbReference type="Pfam" id="PF25071">
    <property type="entry name" value="DUF7795"/>
    <property type="match status" value="1"/>
</dbReference>
<name>A0AAE1MD67_9FABA</name>
<accession>A0AAE1MD67</accession>
<proteinExistence type="predicted"/>
<reference evidence="2" key="1">
    <citation type="submission" date="2023-10" db="EMBL/GenBank/DDBJ databases">
        <title>Chromosome-level genome of the transformable northern wattle, Acacia crassicarpa.</title>
        <authorList>
            <person name="Massaro I."/>
            <person name="Sinha N.R."/>
            <person name="Poethig S."/>
            <person name="Leichty A.R."/>
        </authorList>
    </citation>
    <scope>NUCLEOTIDE SEQUENCE</scope>
    <source>
        <strain evidence="2">Acra3RX</strain>
        <tissue evidence="2">Leaf</tissue>
    </source>
</reference>